<keyword evidence="2" id="KW-1185">Reference proteome</keyword>
<evidence type="ECO:0000313" key="2">
    <source>
        <dbReference type="Proteomes" id="UP001614264"/>
    </source>
</evidence>
<name>A0ABW8BH02_9ACTN</name>
<dbReference type="EMBL" id="JBITPR010000045">
    <property type="protein sequence ID" value="MFI7873400.1"/>
    <property type="molecule type" value="Genomic_DNA"/>
</dbReference>
<proteinExistence type="predicted"/>
<evidence type="ECO:0000313" key="1">
    <source>
        <dbReference type="EMBL" id="MFI7873400.1"/>
    </source>
</evidence>
<accession>A0ABW8BH02</accession>
<organism evidence="1 2">
    <name type="scientific">Streptomyces salinarius</name>
    <dbReference type="NCBI Taxonomy" id="2762598"/>
    <lineage>
        <taxon>Bacteria</taxon>
        <taxon>Bacillati</taxon>
        <taxon>Actinomycetota</taxon>
        <taxon>Actinomycetes</taxon>
        <taxon>Kitasatosporales</taxon>
        <taxon>Streptomycetaceae</taxon>
        <taxon>Streptomyces</taxon>
    </lineage>
</organism>
<dbReference type="RefSeq" id="WP_399593836.1">
    <property type="nucleotide sequence ID" value="NZ_JBITPR010000045.1"/>
</dbReference>
<sequence length="65" mass="6973">MVYAVSANTPRFWELPAQSELAYMPIDNAETHASQITDADVPASSQAPQGGPYALPGFTAKYLQS</sequence>
<protein>
    <submittedName>
        <fullName evidence="1">Uncharacterized protein</fullName>
    </submittedName>
</protein>
<comment type="caution">
    <text evidence="1">The sequence shown here is derived from an EMBL/GenBank/DDBJ whole genome shotgun (WGS) entry which is preliminary data.</text>
</comment>
<gene>
    <name evidence="1" type="ORF">AB4829_22665</name>
</gene>
<reference evidence="1 2" key="1">
    <citation type="submission" date="2024-07" db="EMBL/GenBank/DDBJ databases">
        <title>Whole genome sequencing of Prodigiosin pigment-producing Streptomyces salinarius isolated from rhizosphere soil of Arachis hypogaea.</title>
        <authorList>
            <person name="Vidhya A."/>
            <person name="Ramya S."/>
        </authorList>
    </citation>
    <scope>NUCLEOTIDE SEQUENCE [LARGE SCALE GENOMIC DNA]</scope>
    <source>
        <strain evidence="1 2">VRMG2420</strain>
    </source>
</reference>
<dbReference type="Proteomes" id="UP001614264">
    <property type="component" value="Unassembled WGS sequence"/>
</dbReference>